<keyword evidence="1" id="KW-0812">Transmembrane</keyword>
<feature type="transmembrane region" description="Helical" evidence="1">
    <location>
        <begin position="6"/>
        <end position="28"/>
    </location>
</feature>
<dbReference type="OrthoDB" id="5803809at2759"/>
<accession>A0A0N5CJJ1</accession>
<dbReference type="EMBL" id="UYYF01000012">
    <property type="protein sequence ID" value="VDM95072.1"/>
    <property type="molecule type" value="Genomic_DNA"/>
</dbReference>
<dbReference type="OMA" id="IDFNWNG"/>
<evidence type="ECO:0000313" key="3">
    <source>
        <dbReference type="Proteomes" id="UP000276776"/>
    </source>
</evidence>
<feature type="transmembrane region" description="Helical" evidence="1">
    <location>
        <begin position="184"/>
        <end position="205"/>
    </location>
</feature>
<evidence type="ECO:0000313" key="2">
    <source>
        <dbReference type="EMBL" id="VDM95072.1"/>
    </source>
</evidence>
<keyword evidence="1" id="KW-0472">Membrane</keyword>
<name>A0A0N5CJJ1_THECL</name>
<reference evidence="2 3" key="2">
    <citation type="submission" date="2018-11" db="EMBL/GenBank/DDBJ databases">
        <authorList>
            <consortium name="Pathogen Informatics"/>
        </authorList>
    </citation>
    <scope>NUCLEOTIDE SEQUENCE [LARGE SCALE GENOMIC DNA]</scope>
</reference>
<reference evidence="4" key="1">
    <citation type="submission" date="2017-02" db="UniProtKB">
        <authorList>
            <consortium name="WormBaseParasite"/>
        </authorList>
    </citation>
    <scope>IDENTIFICATION</scope>
</reference>
<feature type="transmembrane region" description="Helical" evidence="1">
    <location>
        <begin position="119"/>
        <end position="138"/>
    </location>
</feature>
<gene>
    <name evidence="2" type="ORF">TCLT_LOCUS200</name>
</gene>
<protein>
    <submittedName>
        <fullName evidence="4">Anoctamin</fullName>
    </submittedName>
</protein>
<dbReference type="WBParaSite" id="TCLT_0000019901-mRNA-1">
    <property type="protein sequence ID" value="TCLT_0000019901-mRNA-1"/>
    <property type="gene ID" value="TCLT_0000019901"/>
</dbReference>
<feature type="transmembrane region" description="Helical" evidence="1">
    <location>
        <begin position="150"/>
        <end position="172"/>
    </location>
</feature>
<evidence type="ECO:0000313" key="4">
    <source>
        <dbReference type="WBParaSite" id="TCLT_0000019901-mRNA-1"/>
    </source>
</evidence>
<organism evidence="4">
    <name type="scientific">Thelazia callipaeda</name>
    <name type="common">Oriental eyeworm</name>
    <name type="synonym">Parasitic nematode</name>
    <dbReference type="NCBI Taxonomy" id="103827"/>
    <lineage>
        <taxon>Eukaryota</taxon>
        <taxon>Metazoa</taxon>
        <taxon>Ecdysozoa</taxon>
        <taxon>Nematoda</taxon>
        <taxon>Chromadorea</taxon>
        <taxon>Rhabditida</taxon>
        <taxon>Spirurina</taxon>
        <taxon>Spiruromorpha</taxon>
        <taxon>Thelazioidea</taxon>
        <taxon>Thelaziidae</taxon>
        <taxon>Thelazia</taxon>
    </lineage>
</organism>
<proteinExistence type="predicted"/>
<keyword evidence="3" id="KW-1185">Reference proteome</keyword>
<sequence length="234" mass="27288">MNVLLVPHAFEMCSVIIVMLVLLIWPIYICREMKDSELEEALKNDRQCARQMNRHLELMKSDAVIEFFQSSQNSSHNITQLNIRHDFYYRKHGVNKLCFFLRFQEKFGIGHEQLGSAHLLVPIVGTIVTLLFLFTHILELSNNSRDSSVTVQLFCGLACWLIISITITIIKWQWKGSKEPPKNLGAAFPLEWGICKFLSWFWIIIKFDQPLTLTMVDFPANNRTNREHFPISEM</sequence>
<dbReference type="AlphaFoldDB" id="A0A0N5CJJ1"/>
<keyword evidence="1" id="KW-1133">Transmembrane helix</keyword>
<dbReference type="Proteomes" id="UP000276776">
    <property type="component" value="Unassembled WGS sequence"/>
</dbReference>
<evidence type="ECO:0000256" key="1">
    <source>
        <dbReference type="SAM" id="Phobius"/>
    </source>
</evidence>